<dbReference type="GO" id="GO:0003677">
    <property type="term" value="F:DNA binding"/>
    <property type="evidence" value="ECO:0007669"/>
    <property type="project" value="UniProtKB-KW"/>
</dbReference>
<comment type="caution">
    <text evidence="3">The sequence shown here is derived from an EMBL/GenBank/DDBJ whole genome shotgun (WGS) entry which is preliminary data.</text>
</comment>
<dbReference type="AlphaFoldDB" id="A0A840EWA9"/>
<dbReference type="RefSeq" id="WP_183477483.1">
    <property type="nucleotide sequence ID" value="NZ_JACIFO010000005.1"/>
</dbReference>
<accession>A0A840EWA9</accession>
<evidence type="ECO:0000313" key="4">
    <source>
        <dbReference type="Proteomes" id="UP000553034"/>
    </source>
</evidence>
<dbReference type="InterPro" id="IPR010992">
    <property type="entry name" value="IHF-like_DNA-bd_dom_sf"/>
</dbReference>
<protein>
    <submittedName>
        <fullName evidence="3">Putative histone-like DNA-binding protein</fullName>
    </submittedName>
</protein>
<gene>
    <name evidence="3" type="ORF">GGR32_001423</name>
</gene>
<feature type="domain" description="HU" evidence="2">
    <location>
        <begin position="14"/>
        <end position="121"/>
    </location>
</feature>
<name>A0A840EWA9_9FLAO</name>
<dbReference type="Proteomes" id="UP000553034">
    <property type="component" value="Unassembled WGS sequence"/>
</dbReference>
<evidence type="ECO:0000313" key="3">
    <source>
        <dbReference type="EMBL" id="MBB4119127.1"/>
    </source>
</evidence>
<organism evidence="3 4">
    <name type="scientific">Mesonia hippocampi</name>
    <dbReference type="NCBI Taxonomy" id="1628250"/>
    <lineage>
        <taxon>Bacteria</taxon>
        <taxon>Pseudomonadati</taxon>
        <taxon>Bacteroidota</taxon>
        <taxon>Flavobacteriia</taxon>
        <taxon>Flavobacteriales</taxon>
        <taxon>Flavobacteriaceae</taxon>
        <taxon>Mesonia</taxon>
    </lineage>
</organism>
<dbReference type="SUPFAM" id="SSF47729">
    <property type="entry name" value="IHF-like DNA-binding proteins"/>
    <property type="match status" value="1"/>
</dbReference>
<dbReference type="NCBIfam" id="TIGR01201">
    <property type="entry name" value="HU_rel"/>
    <property type="match status" value="1"/>
</dbReference>
<proteinExistence type="predicted"/>
<evidence type="ECO:0000259" key="2">
    <source>
        <dbReference type="Pfam" id="PF18291"/>
    </source>
</evidence>
<evidence type="ECO:0000256" key="1">
    <source>
        <dbReference type="ARBA" id="ARBA00023125"/>
    </source>
</evidence>
<keyword evidence="1 3" id="KW-0238">DNA-binding</keyword>
<keyword evidence="4" id="KW-1185">Reference proteome</keyword>
<dbReference type="Pfam" id="PF18291">
    <property type="entry name" value="HU-HIG"/>
    <property type="match status" value="1"/>
</dbReference>
<dbReference type="InterPro" id="IPR005902">
    <property type="entry name" value="HU_DNA-bd_put"/>
</dbReference>
<dbReference type="EMBL" id="JACIFO010000005">
    <property type="protein sequence ID" value="MBB4119127.1"/>
    <property type="molecule type" value="Genomic_DNA"/>
</dbReference>
<sequence>MIYLKTIGKRNPLHLDDPVKYYLQAIGNGYTDLDRLAYLVSNQSTVREADCYAVLYALQHNIMDELKQGKIVKLGTLGHFKVVVKSNGMDLPEKVNPSLIERAKLNFRPGKPIQSMLKTLSYKHITE</sequence>
<dbReference type="Gene3D" id="4.10.520.10">
    <property type="entry name" value="IHF-like DNA-binding proteins"/>
    <property type="match status" value="1"/>
</dbReference>
<dbReference type="InterPro" id="IPR041607">
    <property type="entry name" value="HU-HIG"/>
</dbReference>
<reference evidence="3 4" key="1">
    <citation type="submission" date="2020-08" db="EMBL/GenBank/DDBJ databases">
        <title>Genomic Encyclopedia of Type Strains, Phase IV (KMG-IV): sequencing the most valuable type-strain genomes for metagenomic binning, comparative biology and taxonomic classification.</title>
        <authorList>
            <person name="Goeker M."/>
        </authorList>
    </citation>
    <scope>NUCLEOTIDE SEQUENCE [LARGE SCALE GENOMIC DNA]</scope>
    <source>
        <strain evidence="3 4">DSM 29568</strain>
    </source>
</reference>